<feature type="binding site" evidence="13">
    <location>
        <position position="407"/>
    </location>
    <ligand>
        <name>[4Fe-4S] cluster</name>
        <dbReference type="ChEBI" id="CHEBI:49883"/>
    </ligand>
</feature>
<dbReference type="Proteomes" id="UP000045840">
    <property type="component" value="Unassembled WGS sequence"/>
</dbReference>
<dbReference type="InterPro" id="IPR033941">
    <property type="entry name" value="IPMI_cat"/>
</dbReference>
<dbReference type="OrthoDB" id="9802769at2"/>
<feature type="domain" description="Aconitase/3-isopropylmalate dehydratase large subunit alpha/beta/alpha" evidence="14">
    <location>
        <begin position="8"/>
        <end position="457"/>
    </location>
</feature>
<keyword evidence="8 13" id="KW-0479">Metal-binding</keyword>
<dbReference type="RefSeq" id="WP_049613209.1">
    <property type="nucleotide sequence ID" value="NZ_CAWMMU010000001.1"/>
</dbReference>
<name>A0A0T9PV18_9GAMM</name>
<feature type="binding site" evidence="13">
    <location>
        <position position="347"/>
    </location>
    <ligand>
        <name>[4Fe-4S] cluster</name>
        <dbReference type="ChEBI" id="CHEBI:49883"/>
    </ligand>
</feature>
<evidence type="ECO:0000256" key="9">
    <source>
        <dbReference type="ARBA" id="ARBA00023004"/>
    </source>
</evidence>
<dbReference type="InterPro" id="IPR036008">
    <property type="entry name" value="Aconitase_4Fe-4S_dom"/>
</dbReference>
<dbReference type="NCBIfam" id="NF004016">
    <property type="entry name" value="PRK05478.1"/>
    <property type="match status" value="1"/>
</dbReference>
<comment type="similarity">
    <text evidence="13">Belongs to the aconitase/IPM isomerase family. LeuC type 1 subfamily.</text>
</comment>
<evidence type="ECO:0000256" key="10">
    <source>
        <dbReference type="ARBA" id="ARBA00023014"/>
    </source>
</evidence>
<comment type="catalytic activity">
    <reaction evidence="1 13">
        <text>(2R,3S)-3-isopropylmalate = (2S)-2-isopropylmalate</text>
        <dbReference type="Rhea" id="RHEA:32287"/>
        <dbReference type="ChEBI" id="CHEBI:1178"/>
        <dbReference type="ChEBI" id="CHEBI:35121"/>
        <dbReference type="EC" id="4.2.1.33"/>
    </reaction>
</comment>
<comment type="subunit">
    <text evidence="4 13">Heterodimer of LeuC and LeuD.</text>
</comment>
<evidence type="ECO:0000256" key="1">
    <source>
        <dbReference type="ARBA" id="ARBA00000491"/>
    </source>
</evidence>
<feature type="binding site" evidence="13">
    <location>
        <position position="410"/>
    </location>
    <ligand>
        <name>[4Fe-4S] cluster</name>
        <dbReference type="ChEBI" id="CHEBI:49883"/>
    </ligand>
</feature>
<dbReference type="FunFam" id="3.30.499.10:FF:000007">
    <property type="entry name" value="3-isopropylmalate dehydratase large subunit"/>
    <property type="match status" value="1"/>
</dbReference>
<keyword evidence="7 13" id="KW-0028">Amino-acid biosynthesis</keyword>
<dbReference type="PROSITE" id="PS01244">
    <property type="entry name" value="ACONITASE_2"/>
    <property type="match status" value="1"/>
</dbReference>
<evidence type="ECO:0000256" key="11">
    <source>
        <dbReference type="ARBA" id="ARBA00023239"/>
    </source>
</evidence>
<sequence>MGKTLYQKLYDAHIVYEAPNETPLLYIDRHLVHEVTSPQAFDGLRAMGRPVRQPGKTFATMDHNVSTQTKDINASGEMARIQMQELIKNCAEFGVSLYDLNHPFQGIVHVIGPEQGMTLPGMTIVCGDSHTATHGAFGALAFGIGTSEVEHVLATQTLKQGRAKTMRIEVNGDVGAGITAKDIVLAIIGKTGSAGGTGHVVEFCGSAIAALSMEGRMTLCNMAIEMGAKAGLVAPDDTTFAYLKGRQFAPTGEHWEQGVTYWRTLKSDADAKFDTTVTLDAADIAPQVTWGTNPGQVIAVNDIIPAPESFSDPVERASAEKALAYMDLRPGIKLTDVAIDKVFIGSCTNSRIEDLRAAAAIALGRKVASGVQAIVVPGSGPVKAQAEAEGLDKIFIEAGFEWRLPGCSMCLAMNNDRLEPGERCASTSNRNFEGRQGRGGRTHLVSPAMAAAAAVSGHFADVRDLSAATH</sequence>
<dbReference type="UniPathway" id="UPA00048">
    <property type="reaction ID" value="UER00071"/>
</dbReference>
<keyword evidence="17" id="KW-1185">Reference proteome</keyword>
<dbReference type="PANTHER" id="PTHR43822:SF9">
    <property type="entry name" value="3-ISOPROPYLMALATE DEHYDRATASE"/>
    <property type="match status" value="1"/>
</dbReference>
<evidence type="ECO:0000256" key="13">
    <source>
        <dbReference type="HAMAP-Rule" id="MF_01026"/>
    </source>
</evidence>
<dbReference type="InterPro" id="IPR050067">
    <property type="entry name" value="IPM_dehydratase_rel_enz"/>
</dbReference>
<reference evidence="16 17" key="1">
    <citation type="submission" date="2015-03" db="EMBL/GenBank/DDBJ databases">
        <authorList>
            <consortium name="Pathogen Informatics"/>
            <person name="Murphy D."/>
        </authorList>
    </citation>
    <scope>NUCLEOTIDE SEQUENCE [LARGE SCALE GENOMIC DNA]</scope>
    <source>
        <strain evidence="16">Type strain: CIP110230</strain>
        <strain evidence="17">type strain: CIP110230</strain>
    </source>
</reference>
<comment type="cofactor">
    <cofactor evidence="13">
        <name>[4Fe-4S] cluster</name>
        <dbReference type="ChEBI" id="CHEBI:49883"/>
    </cofactor>
    <text evidence="13">Binds 1 [4Fe-4S] cluster per subunit.</text>
</comment>
<comment type="function">
    <text evidence="2 13">Catalyzes the isomerization between 2-isopropylmalate and 3-isopropylmalate, via the formation of 2-isopropylmaleate.</text>
</comment>
<keyword evidence="6 13" id="KW-0004">4Fe-4S</keyword>
<evidence type="ECO:0000313" key="16">
    <source>
        <dbReference type="EMBL" id="CRY63268.1"/>
    </source>
</evidence>
<dbReference type="EC" id="4.2.1.33" evidence="13"/>
<dbReference type="CDD" id="cd01583">
    <property type="entry name" value="IPMI"/>
    <property type="match status" value="1"/>
</dbReference>
<organism evidence="15 18">
    <name type="scientific">Yersinia pekkanenii</name>
    <dbReference type="NCBI Taxonomy" id="1288385"/>
    <lineage>
        <taxon>Bacteria</taxon>
        <taxon>Pseudomonadati</taxon>
        <taxon>Pseudomonadota</taxon>
        <taxon>Gammaproteobacteria</taxon>
        <taxon>Enterobacterales</taxon>
        <taxon>Yersiniaceae</taxon>
        <taxon>Yersinia</taxon>
    </lineage>
</organism>
<keyword evidence="11 13" id="KW-0456">Lyase</keyword>
<dbReference type="Proteomes" id="UP000044625">
    <property type="component" value="Unassembled WGS sequence"/>
</dbReference>
<keyword evidence="9 13" id="KW-0408">Iron</keyword>
<dbReference type="PANTHER" id="PTHR43822">
    <property type="entry name" value="HOMOACONITASE, MITOCHONDRIAL-RELATED"/>
    <property type="match status" value="1"/>
</dbReference>
<dbReference type="EMBL" id="CQAZ01000018">
    <property type="protein sequence ID" value="CNH83556.1"/>
    <property type="molecule type" value="Genomic_DNA"/>
</dbReference>
<dbReference type="Gene3D" id="3.30.499.10">
    <property type="entry name" value="Aconitase, domain 3"/>
    <property type="match status" value="2"/>
</dbReference>
<evidence type="ECO:0000256" key="7">
    <source>
        <dbReference type="ARBA" id="ARBA00022605"/>
    </source>
</evidence>
<dbReference type="FunFam" id="3.30.499.10:FF:000006">
    <property type="entry name" value="3-isopropylmalate dehydratase large subunit"/>
    <property type="match status" value="1"/>
</dbReference>
<evidence type="ECO:0000256" key="4">
    <source>
        <dbReference type="ARBA" id="ARBA00011271"/>
    </source>
</evidence>
<dbReference type="EMBL" id="CWJL01000001">
    <property type="protein sequence ID" value="CRY63268.1"/>
    <property type="molecule type" value="Genomic_DNA"/>
</dbReference>
<dbReference type="GO" id="GO:0046872">
    <property type="term" value="F:metal ion binding"/>
    <property type="evidence" value="ECO:0007669"/>
    <property type="project" value="UniProtKB-KW"/>
</dbReference>
<dbReference type="NCBIfam" id="TIGR00170">
    <property type="entry name" value="leuC"/>
    <property type="match status" value="1"/>
</dbReference>
<dbReference type="InterPro" id="IPR015931">
    <property type="entry name" value="Acnase/IPM_dHydase_lsu_aba_1/3"/>
</dbReference>
<comment type="pathway">
    <text evidence="3 13">Amino-acid biosynthesis; L-leucine biosynthesis; L-leucine from 3-methyl-2-oxobutanoate: step 2/4.</text>
</comment>
<dbReference type="InterPro" id="IPR004430">
    <property type="entry name" value="3-IsopropMal_deHydase_lsu"/>
</dbReference>
<accession>A0A0T9PV18</accession>
<dbReference type="NCBIfam" id="NF009116">
    <property type="entry name" value="PRK12466.1"/>
    <property type="match status" value="1"/>
</dbReference>
<gene>
    <name evidence="13 15" type="primary">leuC</name>
    <name evidence="15" type="ORF">ERS008529_02242</name>
    <name evidence="16" type="ORF">ERS137968_00146</name>
</gene>
<dbReference type="GO" id="GO:0051539">
    <property type="term" value="F:4 iron, 4 sulfur cluster binding"/>
    <property type="evidence" value="ECO:0007669"/>
    <property type="project" value="UniProtKB-KW"/>
</dbReference>
<dbReference type="SUPFAM" id="SSF53732">
    <property type="entry name" value="Aconitase iron-sulfur domain"/>
    <property type="match status" value="1"/>
</dbReference>
<evidence type="ECO:0000256" key="6">
    <source>
        <dbReference type="ARBA" id="ARBA00022485"/>
    </source>
</evidence>
<dbReference type="InterPro" id="IPR001030">
    <property type="entry name" value="Acoase/IPM_deHydtase_lsu_aba"/>
</dbReference>
<dbReference type="STRING" id="1288385.ERS137968_00146"/>
<evidence type="ECO:0000256" key="12">
    <source>
        <dbReference type="ARBA" id="ARBA00023304"/>
    </source>
</evidence>
<evidence type="ECO:0000256" key="2">
    <source>
        <dbReference type="ARBA" id="ARBA00002695"/>
    </source>
</evidence>
<evidence type="ECO:0000313" key="18">
    <source>
        <dbReference type="Proteomes" id="UP000045840"/>
    </source>
</evidence>
<reference evidence="18" key="3">
    <citation type="submission" date="2015-03" db="EMBL/GenBank/DDBJ databases">
        <authorList>
            <consortium name="Pathogen Informatics"/>
        </authorList>
    </citation>
    <scope>NUCLEOTIDE SEQUENCE [LARGE SCALE GENOMIC DNA]</scope>
    <source>
        <strain evidence="18">A125KOH2</strain>
    </source>
</reference>
<evidence type="ECO:0000256" key="3">
    <source>
        <dbReference type="ARBA" id="ARBA00004729"/>
    </source>
</evidence>
<protein>
    <recommendedName>
        <fullName evidence="13">3-isopropylmalate dehydratase large subunit</fullName>
        <ecNumber evidence="13">4.2.1.33</ecNumber>
    </recommendedName>
    <alternativeName>
        <fullName evidence="13">Alpha-IPM isomerase</fullName>
        <shortName evidence="13">IPMI</shortName>
    </alternativeName>
    <alternativeName>
        <fullName evidence="13">Isopropylmalate isomerase</fullName>
    </alternativeName>
</protein>
<dbReference type="GO" id="GO:0003861">
    <property type="term" value="F:3-isopropylmalate dehydratase activity"/>
    <property type="evidence" value="ECO:0007669"/>
    <property type="project" value="UniProtKB-UniRule"/>
</dbReference>
<keyword evidence="15" id="KW-0413">Isomerase</keyword>
<dbReference type="PRINTS" id="PR00415">
    <property type="entry name" value="ACONITASE"/>
</dbReference>
<dbReference type="GO" id="GO:0016853">
    <property type="term" value="F:isomerase activity"/>
    <property type="evidence" value="ECO:0007669"/>
    <property type="project" value="UniProtKB-KW"/>
</dbReference>
<dbReference type="PROSITE" id="PS00450">
    <property type="entry name" value="ACONITASE_1"/>
    <property type="match status" value="1"/>
</dbReference>
<keyword evidence="12 13" id="KW-0100">Branched-chain amino acid biosynthesis</keyword>
<evidence type="ECO:0000256" key="5">
    <source>
        <dbReference type="ARBA" id="ARBA00022430"/>
    </source>
</evidence>
<keyword evidence="10 13" id="KW-0411">Iron-sulfur</keyword>
<dbReference type="AlphaFoldDB" id="A0A0T9PV18"/>
<dbReference type="GO" id="GO:0009098">
    <property type="term" value="P:L-leucine biosynthetic process"/>
    <property type="evidence" value="ECO:0007669"/>
    <property type="project" value="UniProtKB-UniRule"/>
</dbReference>
<evidence type="ECO:0000313" key="17">
    <source>
        <dbReference type="Proteomes" id="UP000044625"/>
    </source>
</evidence>
<evidence type="ECO:0000256" key="8">
    <source>
        <dbReference type="ARBA" id="ARBA00022723"/>
    </source>
</evidence>
<dbReference type="InterPro" id="IPR018136">
    <property type="entry name" value="Aconitase_4Fe-4S_BS"/>
</dbReference>
<evidence type="ECO:0000259" key="14">
    <source>
        <dbReference type="Pfam" id="PF00330"/>
    </source>
</evidence>
<proteinExistence type="inferred from homology"/>
<dbReference type="Pfam" id="PF00330">
    <property type="entry name" value="Aconitase"/>
    <property type="match status" value="1"/>
</dbReference>
<evidence type="ECO:0000313" key="15">
    <source>
        <dbReference type="EMBL" id="CNH83556.1"/>
    </source>
</evidence>
<reference evidence="15" key="2">
    <citation type="submission" date="2015-03" db="EMBL/GenBank/DDBJ databases">
        <authorList>
            <person name="Murphy D."/>
        </authorList>
    </citation>
    <scope>NUCLEOTIDE SEQUENCE [LARGE SCALE GENOMIC DNA]</scope>
    <source>
        <strain evidence="15">A125KOH2</strain>
    </source>
</reference>
<dbReference type="HAMAP" id="MF_01026">
    <property type="entry name" value="LeuC_type1"/>
    <property type="match status" value="1"/>
</dbReference>
<keyword evidence="5 13" id="KW-0432">Leucine biosynthesis</keyword>